<evidence type="ECO:0000313" key="2">
    <source>
        <dbReference type="EMBL" id="ELU12974.1"/>
    </source>
</evidence>
<organism evidence="2">
    <name type="scientific">Capitella teleta</name>
    <name type="common">Polychaete worm</name>
    <dbReference type="NCBI Taxonomy" id="283909"/>
    <lineage>
        <taxon>Eukaryota</taxon>
        <taxon>Metazoa</taxon>
        <taxon>Spiralia</taxon>
        <taxon>Lophotrochozoa</taxon>
        <taxon>Annelida</taxon>
        <taxon>Polychaeta</taxon>
        <taxon>Sedentaria</taxon>
        <taxon>Scolecida</taxon>
        <taxon>Capitellidae</taxon>
        <taxon>Capitella</taxon>
    </lineage>
</organism>
<reference evidence="4" key="1">
    <citation type="submission" date="2012-12" db="EMBL/GenBank/DDBJ databases">
        <authorList>
            <person name="Hellsten U."/>
            <person name="Grimwood J."/>
            <person name="Chapman J.A."/>
            <person name="Shapiro H."/>
            <person name="Aerts A."/>
            <person name="Otillar R.P."/>
            <person name="Terry A.Y."/>
            <person name="Boore J.L."/>
            <person name="Simakov O."/>
            <person name="Marletaz F."/>
            <person name="Cho S.-J."/>
            <person name="Edsinger-Gonzales E."/>
            <person name="Havlak P."/>
            <person name="Kuo D.-H."/>
            <person name="Larsson T."/>
            <person name="Lv J."/>
            <person name="Arendt D."/>
            <person name="Savage R."/>
            <person name="Osoegawa K."/>
            <person name="de Jong P."/>
            <person name="Lindberg D.R."/>
            <person name="Seaver E.C."/>
            <person name="Weisblat D.A."/>
            <person name="Putnam N.H."/>
            <person name="Grigoriev I.V."/>
            <person name="Rokhsar D.S."/>
        </authorList>
    </citation>
    <scope>NUCLEOTIDE SEQUENCE</scope>
    <source>
        <strain evidence="4">I ESC-2004</strain>
    </source>
</reference>
<dbReference type="EMBL" id="KB295583">
    <property type="protein sequence ID" value="ELU12974.1"/>
    <property type="molecule type" value="Genomic_DNA"/>
</dbReference>
<dbReference type="EnsemblMetazoa" id="CapteT217109">
    <property type="protein sequence ID" value="CapteP217109"/>
    <property type="gene ID" value="CapteG217109"/>
</dbReference>
<dbReference type="Proteomes" id="UP000014760">
    <property type="component" value="Unassembled WGS sequence"/>
</dbReference>
<protein>
    <submittedName>
        <fullName evidence="2 3">Uncharacterized protein</fullName>
    </submittedName>
</protein>
<dbReference type="EMBL" id="AMQN01039590">
    <property type="status" value="NOT_ANNOTATED_CDS"/>
    <property type="molecule type" value="Genomic_DNA"/>
</dbReference>
<gene>
    <name evidence="2" type="ORF">CAPTEDRAFT_217109</name>
</gene>
<feature type="signal peptide" evidence="1">
    <location>
        <begin position="1"/>
        <end position="20"/>
    </location>
</feature>
<keyword evidence="4" id="KW-1185">Reference proteome</keyword>
<keyword evidence="1" id="KW-0732">Signal</keyword>
<accession>R7V330</accession>
<reference evidence="3" key="3">
    <citation type="submission" date="2015-06" db="UniProtKB">
        <authorList>
            <consortium name="EnsemblMetazoa"/>
        </authorList>
    </citation>
    <scope>IDENTIFICATION</scope>
</reference>
<name>R7V330_CAPTE</name>
<evidence type="ECO:0000313" key="4">
    <source>
        <dbReference type="Proteomes" id="UP000014760"/>
    </source>
</evidence>
<proteinExistence type="predicted"/>
<sequence length="121" mass="13559">MASWSMLLLIALCALHHGHAQAIIGKQFKASRMRSGDLLIEVERAAQAVQLYQLTDLKFNGQSLPIKVEPHRSLNSCKGVARNFEFKIFESDEEIADCLAPQGLTHCKRIIIKRDGQKITT</sequence>
<feature type="non-terminal residue" evidence="2">
    <location>
        <position position="121"/>
    </location>
</feature>
<dbReference type="AlphaFoldDB" id="R7V330"/>
<dbReference type="OrthoDB" id="6159472at2759"/>
<evidence type="ECO:0000256" key="1">
    <source>
        <dbReference type="SAM" id="SignalP"/>
    </source>
</evidence>
<feature type="chain" id="PRO_5008788641" evidence="1">
    <location>
        <begin position="21"/>
        <end position="121"/>
    </location>
</feature>
<reference evidence="2 4" key="2">
    <citation type="journal article" date="2013" name="Nature">
        <title>Insights into bilaterian evolution from three spiralian genomes.</title>
        <authorList>
            <person name="Simakov O."/>
            <person name="Marletaz F."/>
            <person name="Cho S.J."/>
            <person name="Edsinger-Gonzales E."/>
            <person name="Havlak P."/>
            <person name="Hellsten U."/>
            <person name="Kuo D.H."/>
            <person name="Larsson T."/>
            <person name="Lv J."/>
            <person name="Arendt D."/>
            <person name="Savage R."/>
            <person name="Osoegawa K."/>
            <person name="de Jong P."/>
            <person name="Grimwood J."/>
            <person name="Chapman J.A."/>
            <person name="Shapiro H."/>
            <person name="Aerts A."/>
            <person name="Otillar R.P."/>
            <person name="Terry A.Y."/>
            <person name="Boore J.L."/>
            <person name="Grigoriev I.V."/>
            <person name="Lindberg D.R."/>
            <person name="Seaver E.C."/>
            <person name="Weisblat D.A."/>
            <person name="Putnam N.H."/>
            <person name="Rokhsar D.S."/>
        </authorList>
    </citation>
    <scope>NUCLEOTIDE SEQUENCE</scope>
    <source>
        <strain evidence="2 4">I ESC-2004</strain>
    </source>
</reference>
<dbReference type="HOGENOM" id="CLU_2043879_0_0_1"/>
<dbReference type="OMA" id="HISICRD"/>
<evidence type="ECO:0000313" key="3">
    <source>
        <dbReference type="EnsemblMetazoa" id="CapteP217109"/>
    </source>
</evidence>